<dbReference type="Proteomes" id="UP001157960">
    <property type="component" value="Unassembled WGS sequence"/>
</dbReference>
<gene>
    <name evidence="2" type="ORF">SAMN06264346_102545</name>
</gene>
<dbReference type="InterPro" id="IPR012334">
    <property type="entry name" value="Pectin_lyas_fold"/>
</dbReference>
<name>A0ABY1NNC7_9FLAO</name>
<dbReference type="Gene3D" id="6.10.140.1630">
    <property type="match status" value="1"/>
</dbReference>
<reference evidence="2 3" key="1">
    <citation type="submission" date="2017-05" db="EMBL/GenBank/DDBJ databases">
        <authorList>
            <person name="Varghese N."/>
            <person name="Submissions S."/>
        </authorList>
    </citation>
    <scope>NUCLEOTIDE SEQUENCE [LARGE SCALE GENOMIC DNA]</scope>
    <source>
        <strain evidence="2 3">DSM 28214</strain>
    </source>
</reference>
<dbReference type="RefSeq" id="WP_283421480.1">
    <property type="nucleotide sequence ID" value="NZ_FXTZ01000002.1"/>
</dbReference>
<feature type="region of interest" description="Disordered" evidence="1">
    <location>
        <begin position="37"/>
        <end position="65"/>
    </location>
</feature>
<dbReference type="Gene3D" id="2.160.20.10">
    <property type="entry name" value="Single-stranded right-handed beta-helix, Pectin lyase-like"/>
    <property type="match status" value="1"/>
</dbReference>
<protein>
    <recommendedName>
        <fullName evidence="4">Right handed beta helix domain-containing protein</fullName>
    </recommendedName>
</protein>
<proteinExistence type="predicted"/>
<evidence type="ECO:0000256" key="1">
    <source>
        <dbReference type="SAM" id="MobiDB-lite"/>
    </source>
</evidence>
<sequence length="853" mass="94630">MNKPNTAFNQFQNDNLSTEDQDKTDTSVLLSNQTDADSLNTITAQPDASNLNDEEGVRGKMTSGVTTTTLNPASDYLVYWDGNDFAASGVYYDGVKYGIDTTTPSEMFHLNNGRLRTKAVVFDENTETLPHQITINNERFYGTDLNATARTFMYRDFADYKALLGSLTNAQKIDLQFDFDYLETGVWYDGITPMTPGRVDDNIFIQKGNKYFQKTISRDILIKIGTVSELRQTNAYYEGQEALLLGYYVSGDKSPVVYKFTVADYSTLVDDEGSIIKTSKGSWIAQFNDSVTIKDYGAHSGTNIRSKLETASKKARDLRLVLDINSDLNLTESINIYSDIVSTNRAKVYNVANINFVLADNSIKRISGIEFTGNLDSSTDGAPVALQVKSTLSNLENFTIDHCTFKNCRVKLNNQQTDSLYKNIKFVNNVADVDFSTLPIGNTQNDFITIHGSEFIQFSKNKITSKGVNRVGKLQSIANNANLNTSRVIISDNEINSIGTTDAELGQSRQIFDFFDLSRDIIIKNNFIKATNHTSFFEDKSLENLVFDKTYLIEGNVFENDVDIISIRSNAGREGKLPEEIGKTFVKIVDNTFIKSGNNTIEQGFVEVSFVDDLLVKGNSFVNKGTATSGLGIYGLYMRNNINSNISENYAVNFTFYCVLVGSYLEKNYNRNAENLFFKDNYFKSNAVAVNHISITKSGTHSLIFNVINILNNYGSYPGNTNYRFIRIANSVVNLVRIINNTSDYTIGYTNTGNTITKSIIHSNSWTTQDSVLFPSATTAVYGLVKQSAVIANVVSANAVNHNDSTATDIAGIITDLNDLISKFNAVVTLVNETKNQLNASFAANRTSGQQAT</sequence>
<evidence type="ECO:0000313" key="3">
    <source>
        <dbReference type="Proteomes" id="UP001157960"/>
    </source>
</evidence>
<feature type="compositionally biased region" description="Polar residues" evidence="1">
    <location>
        <begin position="1"/>
        <end position="18"/>
    </location>
</feature>
<keyword evidence="3" id="KW-1185">Reference proteome</keyword>
<dbReference type="EMBL" id="FXTZ01000002">
    <property type="protein sequence ID" value="SMP13194.1"/>
    <property type="molecule type" value="Genomic_DNA"/>
</dbReference>
<evidence type="ECO:0000313" key="2">
    <source>
        <dbReference type="EMBL" id="SMP13194.1"/>
    </source>
</evidence>
<organism evidence="2 3">
    <name type="scientific">Chryseobacterium profundimaris</name>
    <dbReference type="NCBI Taxonomy" id="1387275"/>
    <lineage>
        <taxon>Bacteria</taxon>
        <taxon>Pseudomonadati</taxon>
        <taxon>Bacteroidota</taxon>
        <taxon>Flavobacteriia</taxon>
        <taxon>Flavobacteriales</taxon>
        <taxon>Weeksellaceae</taxon>
        <taxon>Chryseobacterium group</taxon>
        <taxon>Chryseobacterium</taxon>
    </lineage>
</organism>
<evidence type="ECO:0008006" key="4">
    <source>
        <dbReference type="Google" id="ProtNLM"/>
    </source>
</evidence>
<comment type="caution">
    <text evidence="2">The sequence shown here is derived from an EMBL/GenBank/DDBJ whole genome shotgun (WGS) entry which is preliminary data.</text>
</comment>
<accession>A0ABY1NNC7</accession>
<feature type="region of interest" description="Disordered" evidence="1">
    <location>
        <begin position="1"/>
        <end position="24"/>
    </location>
</feature>
<feature type="compositionally biased region" description="Polar residues" evidence="1">
    <location>
        <begin position="37"/>
        <end position="51"/>
    </location>
</feature>